<keyword evidence="2" id="KW-1185">Reference proteome</keyword>
<sequence>MQTRNTEDLPPKSLIPSRLNQGTDDPFIWLAYSGPVLLLRSYDISQVSIAARFIMKIPRNWHPFAQLGKIQPWHHNDGIVRAPQWPTTLYSTVLQVLQHHGSFCFPRDVYILTLKPGARVVSLFLHSSTSVSRSSASTSLGNRNVAFLWDFGSLAGPALSSPKPFFILRRYTDVALLGTMPVLPKLFWTTKYHPALHFALDSVHMGAQFNNYGFTPIFDPSDFEPRLSRGMIHGLHTRCAINPMKTETYKLTTHKPTCEIIATSFSPYRSFQHWAFCKHGAGAAGLGHVKIYEVEGWLMLLVVSYNIEVLVIGKVWRLVTRLRDLRGANPLTIPSSHQHPFRKKLNLIAILRTPSTSFSTETSRLSASSCDCEIRRQELINFARTRLLLMAACLDSAGLDRLSLLHRTIISSPGLSSCLLGSWQPGLLVPKRGASHQLSKSDLKSDTYIADLGAMVMDDSCSMLSSRLNWFAIHLPHPPSASTFRIDFPHPFILFKCTVSLTKDHRNVQADIVRRQNQSLKTPSNHPQARRNPSWNRVAFFLGFRIKISAATLPQQLSQFNESFHRRVTRDMHAALGLLTHSRNHLPSVLLLTICGAEWKASTGRKGCIKLYHNRLYRYKNVDCSLLVLADSQFTTRSIALIRLFASFYFVFNLIWKLFLAALPGKDFISLFQLFPANSKAPDKLACNIHHKYGPTAHIPVATDPFTTVLIYQGNLVDLHGIGSQFVGQPSTPQSEWLTQAEQLPNSGSRPKTTHATSHVAKKCSISGNEDPCKCRKSNGWLKETYRERGNNSDAMNLED</sequence>
<name>A0ACB6QI26_9PLEO</name>
<protein>
    <submittedName>
        <fullName evidence="1">Uncharacterized protein</fullName>
    </submittedName>
</protein>
<proteinExistence type="predicted"/>
<evidence type="ECO:0000313" key="2">
    <source>
        <dbReference type="Proteomes" id="UP000799755"/>
    </source>
</evidence>
<accession>A0ACB6QI26</accession>
<gene>
    <name evidence="1" type="ORF">BDR25DRAFT_360298</name>
</gene>
<reference evidence="1" key="1">
    <citation type="journal article" date="2020" name="Stud. Mycol.">
        <title>101 Dothideomycetes genomes: a test case for predicting lifestyles and emergence of pathogens.</title>
        <authorList>
            <person name="Haridas S."/>
            <person name="Albert R."/>
            <person name="Binder M."/>
            <person name="Bloem J."/>
            <person name="Labutti K."/>
            <person name="Salamov A."/>
            <person name="Andreopoulos B."/>
            <person name="Baker S."/>
            <person name="Barry K."/>
            <person name="Bills G."/>
            <person name="Bluhm B."/>
            <person name="Cannon C."/>
            <person name="Castanera R."/>
            <person name="Culley D."/>
            <person name="Daum C."/>
            <person name="Ezra D."/>
            <person name="Gonzalez J."/>
            <person name="Henrissat B."/>
            <person name="Kuo A."/>
            <person name="Liang C."/>
            <person name="Lipzen A."/>
            <person name="Lutzoni F."/>
            <person name="Magnuson J."/>
            <person name="Mondo S."/>
            <person name="Nolan M."/>
            <person name="Ohm R."/>
            <person name="Pangilinan J."/>
            <person name="Park H.-J."/>
            <person name="Ramirez L."/>
            <person name="Alfaro M."/>
            <person name="Sun H."/>
            <person name="Tritt A."/>
            <person name="Yoshinaga Y."/>
            <person name="Zwiers L.-H."/>
            <person name="Turgeon B."/>
            <person name="Goodwin S."/>
            <person name="Spatafora J."/>
            <person name="Crous P."/>
            <person name="Grigoriev I."/>
        </authorList>
    </citation>
    <scope>NUCLEOTIDE SEQUENCE</scope>
    <source>
        <strain evidence="1">ATCC 200398</strain>
    </source>
</reference>
<organism evidence="1 2">
    <name type="scientific">Lindgomyces ingoldianus</name>
    <dbReference type="NCBI Taxonomy" id="673940"/>
    <lineage>
        <taxon>Eukaryota</taxon>
        <taxon>Fungi</taxon>
        <taxon>Dikarya</taxon>
        <taxon>Ascomycota</taxon>
        <taxon>Pezizomycotina</taxon>
        <taxon>Dothideomycetes</taxon>
        <taxon>Pleosporomycetidae</taxon>
        <taxon>Pleosporales</taxon>
        <taxon>Lindgomycetaceae</taxon>
        <taxon>Lindgomyces</taxon>
    </lineage>
</organism>
<dbReference type="Proteomes" id="UP000799755">
    <property type="component" value="Unassembled WGS sequence"/>
</dbReference>
<dbReference type="EMBL" id="MU003528">
    <property type="protein sequence ID" value="KAF2465772.1"/>
    <property type="molecule type" value="Genomic_DNA"/>
</dbReference>
<evidence type="ECO:0000313" key="1">
    <source>
        <dbReference type="EMBL" id="KAF2465772.1"/>
    </source>
</evidence>
<comment type="caution">
    <text evidence="1">The sequence shown here is derived from an EMBL/GenBank/DDBJ whole genome shotgun (WGS) entry which is preliminary data.</text>
</comment>